<feature type="domain" description="Peptidase M14" evidence="8">
    <location>
        <begin position="43"/>
        <end position="261"/>
    </location>
</feature>
<dbReference type="InterPro" id="IPR000834">
    <property type="entry name" value="Peptidase_M14"/>
</dbReference>
<dbReference type="GO" id="GO:0005615">
    <property type="term" value="C:extracellular space"/>
    <property type="evidence" value="ECO:0007669"/>
    <property type="project" value="TreeGrafter"/>
</dbReference>
<evidence type="ECO:0000256" key="7">
    <source>
        <dbReference type="ARBA" id="ARBA00023049"/>
    </source>
</evidence>
<dbReference type="RefSeq" id="WP_142905481.1">
    <property type="nucleotide sequence ID" value="NZ_ML660096.1"/>
</dbReference>
<dbReference type="InterPro" id="IPR057246">
    <property type="entry name" value="CARBOXYPEPT_ZN_1"/>
</dbReference>
<evidence type="ECO:0000256" key="4">
    <source>
        <dbReference type="ARBA" id="ARBA00022723"/>
    </source>
</evidence>
<dbReference type="EMBL" id="VHSG01000017">
    <property type="protein sequence ID" value="TQV74258.1"/>
    <property type="molecule type" value="Genomic_DNA"/>
</dbReference>
<accession>A0A545TAM6</accession>
<evidence type="ECO:0000256" key="5">
    <source>
        <dbReference type="ARBA" id="ARBA00022801"/>
    </source>
</evidence>
<evidence type="ECO:0000256" key="3">
    <source>
        <dbReference type="ARBA" id="ARBA00022670"/>
    </source>
</evidence>
<dbReference type="GO" id="GO:0004181">
    <property type="term" value="F:metallocarboxypeptidase activity"/>
    <property type="evidence" value="ECO:0007669"/>
    <property type="project" value="InterPro"/>
</dbReference>
<dbReference type="PANTHER" id="PTHR11705">
    <property type="entry name" value="PROTEASE FAMILY M14 CARBOXYPEPTIDASE A,B"/>
    <property type="match status" value="1"/>
</dbReference>
<organism evidence="9 10">
    <name type="scientific">Exilibacterium tricleocarpae</name>
    <dbReference type="NCBI Taxonomy" id="2591008"/>
    <lineage>
        <taxon>Bacteria</taxon>
        <taxon>Pseudomonadati</taxon>
        <taxon>Pseudomonadota</taxon>
        <taxon>Gammaproteobacteria</taxon>
        <taxon>Cellvibrionales</taxon>
        <taxon>Cellvibrionaceae</taxon>
        <taxon>Exilibacterium</taxon>
    </lineage>
</organism>
<keyword evidence="7" id="KW-0482">Metalloprotease</keyword>
<reference evidence="9 10" key="1">
    <citation type="submission" date="2019-06" db="EMBL/GenBank/DDBJ databases">
        <title>Whole genome sequence for Cellvibrionaceae sp. R142.</title>
        <authorList>
            <person name="Wang G."/>
        </authorList>
    </citation>
    <scope>NUCLEOTIDE SEQUENCE [LARGE SCALE GENOMIC DNA]</scope>
    <source>
        <strain evidence="9 10">R142</strain>
    </source>
</reference>
<evidence type="ECO:0000313" key="9">
    <source>
        <dbReference type="EMBL" id="TQV74258.1"/>
    </source>
</evidence>
<evidence type="ECO:0000256" key="2">
    <source>
        <dbReference type="ARBA" id="ARBA00005988"/>
    </source>
</evidence>
<gene>
    <name evidence="9" type="ORF">FKG94_16785</name>
</gene>
<keyword evidence="5" id="KW-0378">Hydrolase</keyword>
<dbReference type="Gene3D" id="3.40.630.10">
    <property type="entry name" value="Zn peptidases"/>
    <property type="match status" value="1"/>
</dbReference>
<dbReference type="PROSITE" id="PS00132">
    <property type="entry name" value="CARBOXYPEPT_ZN_1"/>
    <property type="match status" value="1"/>
</dbReference>
<keyword evidence="6" id="KW-0862">Zinc</keyword>
<comment type="cofactor">
    <cofactor evidence="1">
        <name>Zn(2+)</name>
        <dbReference type="ChEBI" id="CHEBI:29105"/>
    </cofactor>
</comment>
<dbReference type="OrthoDB" id="9779324at2"/>
<dbReference type="GO" id="GO:0006508">
    <property type="term" value="P:proteolysis"/>
    <property type="evidence" value="ECO:0007669"/>
    <property type="project" value="UniProtKB-KW"/>
</dbReference>
<dbReference type="Proteomes" id="UP000319732">
    <property type="component" value="Unassembled WGS sequence"/>
</dbReference>
<sequence>MNKRVVWLPQELRQLRRLLRLDIPGLRSQCLAQVTDGSRALPVEAVSIGGDSPGLPTVLLVGGVHGVERIGAQVVLAYLESLLRRLHWDEGLAAALQKVRLVFVPVLNPVGVIRQTRSNGNGVDLMRNAPVDAEEATRWPLGGQYLSPILPWYRGRRDAPMEAESQALCDLVERLWQDTPLLLALDVHSGFGAADRLWFPLAGSRKPVPHLPEYYALERLLRRSHPHHDYLFEPQSHHYLCHGDLWDYLYLKAQTQQRLLLPLTLEMGSWRWVKKNPLQLKEFAGIFHPVKPHRVQRVLRRHTVLLEFLWHAALSRNNWLPDARQRSRWRRAANRHWYTSDSGNSRAV</sequence>
<comment type="similarity">
    <text evidence="2">Belongs to the peptidase M14 family.</text>
</comment>
<protein>
    <submittedName>
        <fullName evidence="9">DUF2817 domain-containing protein</fullName>
    </submittedName>
</protein>
<dbReference type="Pfam" id="PF00246">
    <property type="entry name" value="Peptidase_M14"/>
    <property type="match status" value="1"/>
</dbReference>
<keyword evidence="10" id="KW-1185">Reference proteome</keyword>
<keyword evidence="3" id="KW-0645">Protease</keyword>
<comment type="caution">
    <text evidence="9">The sequence shown here is derived from an EMBL/GenBank/DDBJ whole genome shotgun (WGS) entry which is preliminary data.</text>
</comment>
<evidence type="ECO:0000259" key="8">
    <source>
        <dbReference type="Pfam" id="PF00246"/>
    </source>
</evidence>
<proteinExistence type="inferred from homology"/>
<dbReference type="SUPFAM" id="SSF53187">
    <property type="entry name" value="Zn-dependent exopeptidases"/>
    <property type="match status" value="1"/>
</dbReference>
<dbReference type="AlphaFoldDB" id="A0A545TAM6"/>
<evidence type="ECO:0000313" key="10">
    <source>
        <dbReference type="Proteomes" id="UP000319732"/>
    </source>
</evidence>
<name>A0A545TAM6_9GAMM</name>
<evidence type="ECO:0000256" key="6">
    <source>
        <dbReference type="ARBA" id="ARBA00022833"/>
    </source>
</evidence>
<evidence type="ECO:0000256" key="1">
    <source>
        <dbReference type="ARBA" id="ARBA00001947"/>
    </source>
</evidence>
<keyword evidence="4" id="KW-0479">Metal-binding</keyword>
<dbReference type="GO" id="GO:0008270">
    <property type="term" value="F:zinc ion binding"/>
    <property type="evidence" value="ECO:0007669"/>
    <property type="project" value="InterPro"/>
</dbReference>
<dbReference type="PANTHER" id="PTHR11705:SF143">
    <property type="entry name" value="SLL0236 PROTEIN"/>
    <property type="match status" value="1"/>
</dbReference>